<dbReference type="InterPro" id="IPR052055">
    <property type="entry name" value="Hepadnavirus_pol/RT"/>
</dbReference>
<reference evidence="1 2" key="1">
    <citation type="submission" date="2021-08" db="EMBL/GenBank/DDBJ databases">
        <title>Draft Genome Sequence of Phanerochaete sordida strain YK-624.</title>
        <authorList>
            <person name="Mori T."/>
            <person name="Dohra H."/>
            <person name="Suzuki T."/>
            <person name="Kawagishi H."/>
            <person name="Hirai H."/>
        </authorList>
    </citation>
    <scope>NUCLEOTIDE SEQUENCE [LARGE SCALE GENOMIC DNA]</scope>
    <source>
        <strain evidence="1 2">YK-624</strain>
    </source>
</reference>
<dbReference type="EMBL" id="BPQB01000232">
    <property type="protein sequence ID" value="GJF00897.1"/>
    <property type="molecule type" value="Genomic_DNA"/>
</dbReference>
<name>A0A9P3GT61_9APHY</name>
<protein>
    <submittedName>
        <fullName evidence="1">Uncharacterized protein</fullName>
    </submittedName>
</protein>
<keyword evidence="2" id="KW-1185">Reference proteome</keyword>
<sequence length="596" mass="66662">MSLSVHSAHFNAILSKEFSKDRYIGPFSQAELETLIGPFQSSPLSLVPKPHRTDAFRLVQNFSFPHSPRSGILSINHTIDSADFPCFWGTFAAFSFMVWGLPDGSEGAVRDVSEAYRLIPLHESQWPGTVVRLSNDDTFAIDPNLAFGMSPSGGVYGYADDAFLDVARYRGLGPVARWVDDHVFLRVLRIYLDGHNRMRTLWRQLAIEFGGLHHSGGRLWYGGHDGGLAFEYDFIEDFMHPLRDHSNVSPRSAHDAAFHYAAVDIDALSVPLGIPWEPSKDSPFASEFTYTGFVWDLRARTVSLSEPKRVKYHAAVHDWLQRRVHTREETEKMHGRLQHVSSLVRAGRAYLTRLSAMLGIFRDKALVPHHAPSGTDDDLRWWLRVLSSTLTSPIRGPTPIVDVPAFSDASSGVGIAIVIHDRWRAWRLLPGWQADHRDIGWAEAVGFELLVRALLSWDACPHDFRVQGDNQGVVEGWRNGASRNVQVNGVFRRVLDLEQSHSRRCHLQYVASGRNPADGPSRGRYPPQHLLLPPVPLPAALSPFLATVDIDEPFRGVALPYPAPSDASRAYQAHAITEDLWARKLHAAAATSLTRD</sequence>
<gene>
    <name evidence="1" type="ORF">PsYK624_172010</name>
</gene>
<proteinExistence type="predicted"/>
<dbReference type="Proteomes" id="UP000703269">
    <property type="component" value="Unassembled WGS sequence"/>
</dbReference>
<dbReference type="PANTHER" id="PTHR33050:SF7">
    <property type="entry name" value="RIBONUCLEASE H"/>
    <property type="match status" value="1"/>
</dbReference>
<dbReference type="OrthoDB" id="3267267at2759"/>
<organism evidence="1 2">
    <name type="scientific">Phanerochaete sordida</name>
    <dbReference type="NCBI Taxonomy" id="48140"/>
    <lineage>
        <taxon>Eukaryota</taxon>
        <taxon>Fungi</taxon>
        <taxon>Dikarya</taxon>
        <taxon>Basidiomycota</taxon>
        <taxon>Agaricomycotina</taxon>
        <taxon>Agaricomycetes</taxon>
        <taxon>Polyporales</taxon>
        <taxon>Phanerochaetaceae</taxon>
        <taxon>Phanerochaete</taxon>
    </lineage>
</organism>
<evidence type="ECO:0000313" key="2">
    <source>
        <dbReference type="Proteomes" id="UP000703269"/>
    </source>
</evidence>
<accession>A0A9P3GT61</accession>
<evidence type="ECO:0000313" key="1">
    <source>
        <dbReference type="EMBL" id="GJF00897.1"/>
    </source>
</evidence>
<comment type="caution">
    <text evidence="1">The sequence shown here is derived from an EMBL/GenBank/DDBJ whole genome shotgun (WGS) entry which is preliminary data.</text>
</comment>
<dbReference type="AlphaFoldDB" id="A0A9P3GT61"/>
<dbReference type="PANTHER" id="PTHR33050">
    <property type="entry name" value="REVERSE TRANSCRIPTASE DOMAIN-CONTAINING PROTEIN"/>
    <property type="match status" value="1"/>
</dbReference>